<dbReference type="PROSITE" id="PS51674">
    <property type="entry name" value="4FE4S_WBL"/>
    <property type="match status" value="1"/>
</dbReference>
<feature type="binding site" evidence="11">
    <location>
        <position position="57"/>
    </location>
    <ligand>
        <name>[4Fe-4S] cluster</name>
        <dbReference type="ChEBI" id="CHEBI:49883"/>
    </ligand>
</feature>
<dbReference type="Proteomes" id="UP000017052">
    <property type="component" value="Unassembled WGS sequence"/>
</dbReference>
<evidence type="ECO:0000256" key="2">
    <source>
        <dbReference type="ARBA" id="ARBA00006597"/>
    </source>
</evidence>
<dbReference type="GO" id="GO:0045892">
    <property type="term" value="P:negative regulation of DNA-templated transcription"/>
    <property type="evidence" value="ECO:0007669"/>
    <property type="project" value="TreeGrafter"/>
</dbReference>
<feature type="domain" description="4Fe-4S Wbl-type" evidence="13">
    <location>
        <begin position="56"/>
        <end position="111"/>
    </location>
</feature>
<comment type="PTM">
    <text evidence="11">Upon Fe-S cluster removal intramolecular disulfide bonds are formed.</text>
</comment>
<dbReference type="InterPro" id="IPR034768">
    <property type="entry name" value="4FE4S_WBL"/>
</dbReference>
<keyword evidence="10 11" id="KW-0804">Transcription</keyword>
<evidence type="ECO:0000256" key="11">
    <source>
        <dbReference type="HAMAP-Rule" id="MF_01479"/>
    </source>
</evidence>
<evidence type="ECO:0000256" key="12">
    <source>
        <dbReference type="SAM" id="MobiDB-lite"/>
    </source>
</evidence>
<evidence type="ECO:0000256" key="6">
    <source>
        <dbReference type="ARBA" id="ARBA00023014"/>
    </source>
</evidence>
<comment type="function">
    <text evidence="11">Acts as a transcriptional regulator. Probably redox-responsive. The apo- but not holo-form probably binds DNA.</text>
</comment>
<evidence type="ECO:0000256" key="1">
    <source>
        <dbReference type="ARBA" id="ARBA00004496"/>
    </source>
</evidence>
<evidence type="ECO:0000256" key="7">
    <source>
        <dbReference type="ARBA" id="ARBA00023015"/>
    </source>
</evidence>
<organism evidence="14 15">
    <name type="scientific">Propionibacterium acidifaciens F0233</name>
    <dbReference type="NCBI Taxonomy" id="553198"/>
    <lineage>
        <taxon>Bacteria</taxon>
        <taxon>Bacillati</taxon>
        <taxon>Actinomycetota</taxon>
        <taxon>Actinomycetes</taxon>
        <taxon>Propionibacteriales</taxon>
        <taxon>Propionibacteriaceae</taxon>
        <taxon>Propionibacterium</taxon>
    </lineage>
</organism>
<dbReference type="PANTHER" id="PTHR38839">
    <property type="entry name" value="TRANSCRIPTIONAL REGULATOR WHID-RELATED"/>
    <property type="match status" value="1"/>
</dbReference>
<protein>
    <recommendedName>
        <fullName evidence="11">Transcriptional regulator WhiB</fullName>
    </recommendedName>
</protein>
<comment type="subcellular location">
    <subcellularLocation>
        <location evidence="1 11">Cytoplasm</location>
    </subcellularLocation>
</comment>
<keyword evidence="6 11" id="KW-0411">Iron-sulfur</keyword>
<dbReference type="AlphaFoldDB" id="U2QVM4"/>
<keyword evidence="8 11" id="KW-0238">DNA-binding</keyword>
<feature type="region of interest" description="Disordered" evidence="12">
    <location>
        <begin position="21"/>
        <end position="45"/>
    </location>
</feature>
<dbReference type="EMBL" id="ACVN02000080">
    <property type="protein sequence ID" value="ERK60596.1"/>
    <property type="molecule type" value="Genomic_DNA"/>
</dbReference>
<dbReference type="HAMAP" id="MF_01479">
    <property type="entry name" value="WhiB"/>
    <property type="match status" value="1"/>
</dbReference>
<keyword evidence="4 11" id="KW-0479">Metal-binding</keyword>
<keyword evidence="15" id="KW-1185">Reference proteome</keyword>
<evidence type="ECO:0000313" key="15">
    <source>
        <dbReference type="Proteomes" id="UP000017052"/>
    </source>
</evidence>
<feature type="binding site" evidence="11">
    <location>
        <position position="78"/>
    </location>
    <ligand>
        <name>[4Fe-4S] cluster</name>
        <dbReference type="ChEBI" id="CHEBI:49883"/>
    </ligand>
</feature>
<dbReference type="GO" id="GO:0047134">
    <property type="term" value="F:protein-disulfide reductase [NAD(P)H] activity"/>
    <property type="evidence" value="ECO:0007669"/>
    <property type="project" value="TreeGrafter"/>
</dbReference>
<gene>
    <name evidence="11" type="primary">whiB</name>
    <name evidence="14" type="ORF">HMPREF0682_0918</name>
</gene>
<comment type="cofactor">
    <cofactor evidence="11">
        <name>[4Fe-4S] cluster</name>
        <dbReference type="ChEBI" id="CHEBI:49883"/>
    </cofactor>
    <text evidence="11">Binds 1 [4Fe-4S] cluster per subunit. Following nitrosylation of the [4Fe-4S] cluster binds 1 [4Fe-8(NO)] cluster per subunit.</text>
</comment>
<feature type="compositionally biased region" description="Basic and acidic residues" evidence="12">
    <location>
        <begin position="35"/>
        <end position="45"/>
    </location>
</feature>
<dbReference type="GO" id="GO:0005737">
    <property type="term" value="C:cytoplasm"/>
    <property type="evidence" value="ECO:0007669"/>
    <property type="project" value="UniProtKB-SubCell"/>
</dbReference>
<evidence type="ECO:0000313" key="14">
    <source>
        <dbReference type="EMBL" id="ERK60596.1"/>
    </source>
</evidence>
<feature type="binding site" evidence="11">
    <location>
        <position position="87"/>
    </location>
    <ligand>
        <name>[4Fe-4S] cluster</name>
        <dbReference type="ChEBI" id="CHEBI:49883"/>
    </ligand>
</feature>
<accession>U2QVM4</accession>
<feature type="region of interest" description="Disordered" evidence="12">
    <location>
        <begin position="161"/>
        <end position="197"/>
    </location>
</feature>
<proteinExistence type="inferred from homology"/>
<evidence type="ECO:0000259" key="13">
    <source>
        <dbReference type="PROSITE" id="PS51674"/>
    </source>
</evidence>
<keyword evidence="9 11" id="KW-1015">Disulfide bond</keyword>
<dbReference type="Pfam" id="PF02467">
    <property type="entry name" value="Whib"/>
    <property type="match status" value="1"/>
</dbReference>
<evidence type="ECO:0000256" key="10">
    <source>
        <dbReference type="ARBA" id="ARBA00023163"/>
    </source>
</evidence>
<evidence type="ECO:0000256" key="4">
    <source>
        <dbReference type="ARBA" id="ARBA00022723"/>
    </source>
</evidence>
<comment type="similarity">
    <text evidence="2 11">Belongs to the WhiB family.</text>
</comment>
<name>U2QVM4_9ACTN</name>
<sequence>MRCTATNGVRSALFTSVMAHPGRCTSTTGEGEPDMTARSEGRPRTGEEYEWMMRASCRGMGDDLFPEASGQQSARGICKKCPVRRECLAVALDDRIEWGVWGGMTERERRALLRERPGVKSWWDAFGLNAIKATMPRGGPGADAALGRARRTSLSVAARGIGMAGSGSPSVRGTSAQGPDGAPGPGGTRGATRRERA</sequence>
<comment type="caution">
    <text evidence="14">The sequence shown here is derived from an EMBL/GenBank/DDBJ whole genome shotgun (WGS) entry which is preliminary data.</text>
</comment>
<dbReference type="InterPro" id="IPR003482">
    <property type="entry name" value="Whib"/>
</dbReference>
<keyword evidence="11" id="KW-0963">Cytoplasm</keyword>
<reference evidence="14" key="1">
    <citation type="submission" date="2013-08" db="EMBL/GenBank/DDBJ databases">
        <authorList>
            <person name="Durkin A.S."/>
            <person name="Haft D.R."/>
            <person name="McCorrison J."/>
            <person name="Torralba M."/>
            <person name="Gillis M."/>
            <person name="Haft D.H."/>
            <person name="Methe B."/>
            <person name="Sutton G."/>
            <person name="Nelson K.E."/>
        </authorList>
    </citation>
    <scope>NUCLEOTIDE SEQUENCE [LARGE SCALE GENOMIC DNA]</scope>
    <source>
        <strain evidence="14">F0233</strain>
    </source>
</reference>
<keyword evidence="5 11" id="KW-0408">Iron</keyword>
<evidence type="ECO:0000256" key="9">
    <source>
        <dbReference type="ARBA" id="ARBA00023157"/>
    </source>
</evidence>
<feature type="binding site" evidence="11">
    <location>
        <position position="81"/>
    </location>
    <ligand>
        <name>[4Fe-4S] cluster</name>
        <dbReference type="ChEBI" id="CHEBI:49883"/>
    </ligand>
</feature>
<evidence type="ECO:0000256" key="3">
    <source>
        <dbReference type="ARBA" id="ARBA00022485"/>
    </source>
</evidence>
<keyword evidence="7 11" id="KW-0805">Transcription regulation</keyword>
<dbReference type="GO" id="GO:0051539">
    <property type="term" value="F:4 iron, 4 sulfur cluster binding"/>
    <property type="evidence" value="ECO:0007669"/>
    <property type="project" value="UniProtKB-UniRule"/>
</dbReference>
<feature type="compositionally biased region" description="Polar residues" evidence="12">
    <location>
        <begin position="167"/>
        <end position="177"/>
    </location>
</feature>
<evidence type="ECO:0000256" key="8">
    <source>
        <dbReference type="ARBA" id="ARBA00023125"/>
    </source>
</evidence>
<keyword evidence="3 11" id="KW-0004">4Fe-4S</keyword>
<dbReference type="GO" id="GO:0003677">
    <property type="term" value="F:DNA binding"/>
    <property type="evidence" value="ECO:0007669"/>
    <property type="project" value="UniProtKB-UniRule"/>
</dbReference>
<dbReference type="GO" id="GO:0045454">
    <property type="term" value="P:cell redox homeostasis"/>
    <property type="evidence" value="ECO:0007669"/>
    <property type="project" value="TreeGrafter"/>
</dbReference>
<dbReference type="GO" id="GO:0046872">
    <property type="term" value="F:metal ion binding"/>
    <property type="evidence" value="ECO:0007669"/>
    <property type="project" value="UniProtKB-KW"/>
</dbReference>
<dbReference type="GO" id="GO:0035731">
    <property type="term" value="F:dinitrosyl-iron complex binding"/>
    <property type="evidence" value="ECO:0007669"/>
    <property type="project" value="UniProtKB-UniRule"/>
</dbReference>
<evidence type="ECO:0000256" key="5">
    <source>
        <dbReference type="ARBA" id="ARBA00023004"/>
    </source>
</evidence>
<comment type="PTM">
    <text evidence="11">The Fe-S cluster can be nitrosylated by nitric oxide (NO).</text>
</comment>